<dbReference type="RefSeq" id="WP_272422386.1">
    <property type="nucleotide sequence ID" value="NZ_JAGTJJ010000044.1"/>
</dbReference>
<dbReference type="AlphaFoldDB" id="A0A9X4AWJ0"/>
<comment type="caution">
    <text evidence="2">The sequence shown here is derived from an EMBL/GenBank/DDBJ whole genome shotgun (WGS) entry which is preliminary data.</text>
</comment>
<sequence>MTISFVRSTSLALICIPVLLVACKGGDKYGAVAISASTGKFGGVVDRASQEQAQKDATALCGQPDCGGAVAWFKNACVSVAQGTKPMAFGSNPETTQQAAEAAAIKVCSQTDSGCKTVATFCTSR</sequence>
<organism evidence="2 3">
    <name type="scientific">Polyangium jinanense</name>
    <dbReference type="NCBI Taxonomy" id="2829994"/>
    <lineage>
        <taxon>Bacteria</taxon>
        <taxon>Pseudomonadati</taxon>
        <taxon>Myxococcota</taxon>
        <taxon>Polyangia</taxon>
        <taxon>Polyangiales</taxon>
        <taxon>Polyangiaceae</taxon>
        <taxon>Polyangium</taxon>
    </lineage>
</organism>
<evidence type="ECO:0000313" key="3">
    <source>
        <dbReference type="Proteomes" id="UP001151081"/>
    </source>
</evidence>
<accession>A0A9X4AWJ0</accession>
<gene>
    <name evidence="2" type="ORF">KEG57_40675</name>
</gene>
<evidence type="ECO:0000313" key="2">
    <source>
        <dbReference type="EMBL" id="MDC3986856.1"/>
    </source>
</evidence>
<proteinExistence type="predicted"/>
<reference evidence="2 3" key="1">
    <citation type="submission" date="2021-04" db="EMBL/GenBank/DDBJ databases">
        <title>Genome analysis of Polyangium sp.</title>
        <authorList>
            <person name="Li Y."/>
            <person name="Wang J."/>
        </authorList>
    </citation>
    <scope>NUCLEOTIDE SEQUENCE [LARGE SCALE GENOMIC DNA]</scope>
    <source>
        <strain evidence="2 3">SDU14</strain>
    </source>
</reference>
<dbReference type="EMBL" id="JAGTJJ010000044">
    <property type="protein sequence ID" value="MDC3986856.1"/>
    <property type="molecule type" value="Genomic_DNA"/>
</dbReference>
<name>A0A9X4AWJ0_9BACT</name>
<dbReference type="PROSITE" id="PS51257">
    <property type="entry name" value="PROKAR_LIPOPROTEIN"/>
    <property type="match status" value="1"/>
</dbReference>
<dbReference type="InterPro" id="IPR025240">
    <property type="entry name" value="DUF4189"/>
</dbReference>
<dbReference type="Proteomes" id="UP001151081">
    <property type="component" value="Unassembled WGS sequence"/>
</dbReference>
<dbReference type="Pfam" id="PF13827">
    <property type="entry name" value="DUF4189"/>
    <property type="match status" value="1"/>
</dbReference>
<keyword evidence="3" id="KW-1185">Reference proteome</keyword>
<protein>
    <submittedName>
        <fullName evidence="2">DUF4189 domain-containing protein</fullName>
    </submittedName>
</protein>
<feature type="domain" description="DUF4189" evidence="1">
    <location>
        <begin position="29"/>
        <end position="122"/>
    </location>
</feature>
<evidence type="ECO:0000259" key="1">
    <source>
        <dbReference type="Pfam" id="PF13827"/>
    </source>
</evidence>